<feature type="transmembrane region" description="Helical" evidence="1">
    <location>
        <begin position="64"/>
        <end position="84"/>
    </location>
</feature>
<sequence>MKKNNIKTFLFTEGFLFLSKTQTMNFDFLDVFGVVIDVVELLGSNSSDSNYNEKSKIEKRTKYLTEKVSSLFLFISAVLLFAVFKDPLPSENYVQTLIITSLIGLAISFLLFFILYILEKYYFKNVFQWLFFSFSAIVMIISAVLFIYFDSGIFI</sequence>
<accession>A0ABM8KBW4</accession>
<dbReference type="EMBL" id="AP029022">
    <property type="protein sequence ID" value="BEV06524.1"/>
    <property type="molecule type" value="Genomic_DNA"/>
</dbReference>
<reference evidence="2 3" key="1">
    <citation type="journal article" date="2020" name="Microbes Environ.">
        <title>Synthetic bacterial community of duckweed: a simple and stable system to study plant-microbe interactions.</title>
        <authorList>
            <person name="Ishizawa H."/>
            <person name="Tada M."/>
            <person name="Kuroda M."/>
            <person name="Inoue D."/>
            <person name="Futamata H."/>
            <person name="Ike M."/>
        </authorList>
    </citation>
    <scope>NUCLEOTIDE SEQUENCE [LARGE SCALE GENOMIC DNA]</scope>
    <source>
        <strain evidence="2 3">DW100</strain>
    </source>
</reference>
<proteinExistence type="predicted"/>
<keyword evidence="3" id="KW-1185">Reference proteome</keyword>
<evidence type="ECO:0000256" key="1">
    <source>
        <dbReference type="SAM" id="Phobius"/>
    </source>
</evidence>
<keyword evidence="1" id="KW-1133">Transmembrane helix</keyword>
<name>A0ABM8KBW4_9FLAO</name>
<evidence type="ECO:0000313" key="3">
    <source>
        <dbReference type="Proteomes" id="UP001380186"/>
    </source>
</evidence>
<feature type="transmembrane region" description="Helical" evidence="1">
    <location>
        <begin position="130"/>
        <end position="149"/>
    </location>
</feature>
<dbReference type="Proteomes" id="UP001380186">
    <property type="component" value="Chromosome"/>
</dbReference>
<protein>
    <submittedName>
        <fullName evidence="2">Branched-chain amino acid ABC transporter substrate-binding protein</fullName>
    </submittedName>
</protein>
<gene>
    <name evidence="2" type="ORF">CRDW_38980</name>
</gene>
<keyword evidence="1" id="KW-0472">Membrane</keyword>
<feature type="transmembrane region" description="Helical" evidence="1">
    <location>
        <begin position="96"/>
        <end position="118"/>
    </location>
</feature>
<dbReference type="RefSeq" id="WP_338613705.1">
    <property type="nucleotide sequence ID" value="NZ_AP029022.1"/>
</dbReference>
<keyword evidence="1" id="KW-0812">Transmembrane</keyword>
<evidence type="ECO:0000313" key="2">
    <source>
        <dbReference type="EMBL" id="BEV06524.1"/>
    </source>
</evidence>
<organism evidence="2 3">
    <name type="scientific">Chryseobacterium gambrini</name>
    <dbReference type="NCBI Taxonomy" id="373672"/>
    <lineage>
        <taxon>Bacteria</taxon>
        <taxon>Pseudomonadati</taxon>
        <taxon>Bacteroidota</taxon>
        <taxon>Flavobacteriia</taxon>
        <taxon>Flavobacteriales</taxon>
        <taxon>Weeksellaceae</taxon>
        <taxon>Chryseobacterium group</taxon>
        <taxon>Chryseobacterium</taxon>
    </lineage>
</organism>